<dbReference type="GeneID" id="90766796"/>
<name>A0A4P6UZC4_9HYPH</name>
<evidence type="ECO:0000313" key="2">
    <source>
        <dbReference type="Proteomes" id="UP000293719"/>
    </source>
</evidence>
<sequence>MSFQLNQTILQSEIKIDRITICTNEPNHEFAQASIKHLMHTNFIEELSGIKVRPGSRYVIDVKLDFPLGLLSNHSPLKGKTSVAKAFFQAGPKAPGVPTYRLELNPSNFEPHDWIELEAFIASSTNFEWQTFVWKGKITRLDLAIDMPGRQLSELLFGSSRKQKHGVYGDRNSYPETQYFGASNRSRVVVYDKQKPPKKKPLLRLERRLYPAVFGADLIALKNPFCGIRAWHVSILDCLPPSPYKQQIEDSLRLRGINRGLSELPKPDRNILRKALKSQGSADAEFEALWEDWPKVLDQYNIVLLKPKYIHL</sequence>
<proteinExistence type="predicted"/>
<evidence type="ECO:0000313" key="1">
    <source>
        <dbReference type="EMBL" id="QBK30145.1"/>
    </source>
</evidence>
<keyword evidence="2" id="KW-1185">Reference proteome</keyword>
<reference evidence="1 2" key="1">
    <citation type="journal article" date="2017" name="Int. J. Syst. Evol. Microbiol.">
        <title>Roseitalea porphyridii gen. nov., sp. nov., isolated from a red alga, and reclassification of Hoeflea suaedae Chung et al. 2013 as Pseudohoeflea suaedae gen. nov., comb. nov.</title>
        <authorList>
            <person name="Hyeon J.W."/>
            <person name="Jeong S.E."/>
            <person name="Baek K."/>
            <person name="Jeon C.O."/>
        </authorList>
    </citation>
    <scope>NUCLEOTIDE SEQUENCE [LARGE SCALE GENOMIC DNA]</scope>
    <source>
        <strain evidence="1 2">MA7-20</strain>
    </source>
</reference>
<dbReference type="OrthoDB" id="8447889at2"/>
<gene>
    <name evidence="1" type="ORF">E0E05_05755</name>
</gene>
<dbReference type="KEGG" id="rpod:E0E05_05755"/>
<dbReference type="RefSeq" id="WP_131615847.1">
    <property type="nucleotide sequence ID" value="NZ_CP036532.1"/>
</dbReference>
<accession>A0A4P6UZC4</accession>
<dbReference type="EMBL" id="CP036532">
    <property type="protein sequence ID" value="QBK30145.1"/>
    <property type="molecule type" value="Genomic_DNA"/>
</dbReference>
<protein>
    <recommendedName>
        <fullName evidence="3">Replication initiation factor domain-containing protein</fullName>
    </recommendedName>
</protein>
<organism evidence="1 2">
    <name type="scientific">Roseitalea porphyridii</name>
    <dbReference type="NCBI Taxonomy" id="1852022"/>
    <lineage>
        <taxon>Bacteria</taxon>
        <taxon>Pseudomonadati</taxon>
        <taxon>Pseudomonadota</taxon>
        <taxon>Alphaproteobacteria</taxon>
        <taxon>Hyphomicrobiales</taxon>
        <taxon>Ahrensiaceae</taxon>
        <taxon>Roseitalea</taxon>
    </lineage>
</organism>
<dbReference type="AlphaFoldDB" id="A0A4P6UZC4"/>
<evidence type="ECO:0008006" key="3">
    <source>
        <dbReference type="Google" id="ProtNLM"/>
    </source>
</evidence>
<dbReference type="Proteomes" id="UP000293719">
    <property type="component" value="Chromosome"/>
</dbReference>